<dbReference type="InterPro" id="IPR006674">
    <property type="entry name" value="HD_domain"/>
</dbReference>
<dbReference type="Gene3D" id="1.10.3210.10">
    <property type="entry name" value="Hypothetical protein af1432"/>
    <property type="match status" value="1"/>
</dbReference>
<dbReference type="GO" id="GO:0006203">
    <property type="term" value="P:dGTP catabolic process"/>
    <property type="evidence" value="ECO:0007669"/>
    <property type="project" value="TreeGrafter"/>
</dbReference>
<dbReference type="PANTHER" id="PTHR11373">
    <property type="entry name" value="DEOXYNUCLEOSIDE TRIPHOSPHATE TRIPHOSPHOHYDROLASE"/>
    <property type="match status" value="1"/>
</dbReference>
<proteinExistence type="predicted"/>
<reference evidence="2 3" key="1">
    <citation type="submission" date="2019-01" db="EMBL/GenBank/DDBJ databases">
        <title>Whole Genome of Ornithobacterium rhinotracheale FARPER-174b.</title>
        <authorList>
            <person name="Tataje-Lavanda L.A."/>
            <person name="Montalvan A."/>
            <person name="Montesinos R."/>
            <person name="Zimic M."/>
            <person name="Fernandez-Sanchez M."/>
            <person name="Fernandez-Diaz M."/>
        </authorList>
    </citation>
    <scope>NUCLEOTIDE SEQUENCE [LARGE SCALE GENOMIC DNA]</scope>
    <source>
        <strain evidence="2 3">FARPER-174b</strain>
    </source>
</reference>
<evidence type="ECO:0000313" key="3">
    <source>
        <dbReference type="Proteomes" id="UP000287701"/>
    </source>
</evidence>
<evidence type="ECO:0000259" key="1">
    <source>
        <dbReference type="PROSITE" id="PS51831"/>
    </source>
</evidence>
<organism evidence="2 3">
    <name type="scientific">Ornithobacterium rhinotracheale</name>
    <dbReference type="NCBI Taxonomy" id="28251"/>
    <lineage>
        <taxon>Bacteria</taxon>
        <taxon>Pseudomonadati</taxon>
        <taxon>Bacteroidota</taxon>
        <taxon>Flavobacteriia</taxon>
        <taxon>Flavobacteriales</taxon>
        <taxon>Weeksellaceae</taxon>
        <taxon>Ornithobacterium</taxon>
    </lineage>
</organism>
<name>A0A410JNZ8_ORNRH</name>
<protein>
    <submittedName>
        <fullName evidence="2">HD domain-containing protein</fullName>
    </submittedName>
</protein>
<dbReference type="InterPro" id="IPR050135">
    <property type="entry name" value="dGTPase-like"/>
</dbReference>
<accession>A0A410JNZ8</accession>
<dbReference type="PROSITE" id="PS51831">
    <property type="entry name" value="HD"/>
    <property type="match status" value="1"/>
</dbReference>
<gene>
    <name evidence="2" type="ORF">EQP59_00145</name>
</gene>
<dbReference type="RefSeq" id="WP_128500398.1">
    <property type="nucleotide sequence ID" value="NZ_CP035107.1"/>
</dbReference>
<dbReference type="GO" id="GO:0008832">
    <property type="term" value="F:dGTPase activity"/>
    <property type="evidence" value="ECO:0007669"/>
    <property type="project" value="TreeGrafter"/>
</dbReference>
<dbReference type="CDD" id="cd00077">
    <property type="entry name" value="HDc"/>
    <property type="match status" value="1"/>
</dbReference>
<dbReference type="Pfam" id="PF19276">
    <property type="entry name" value="HD_assoc_2"/>
    <property type="match status" value="1"/>
</dbReference>
<feature type="domain" description="HD" evidence="1">
    <location>
        <begin position="57"/>
        <end position="169"/>
    </location>
</feature>
<dbReference type="EMBL" id="CP035107">
    <property type="protein sequence ID" value="QAR29880.1"/>
    <property type="molecule type" value="Genomic_DNA"/>
</dbReference>
<dbReference type="Proteomes" id="UP000287701">
    <property type="component" value="Chromosome"/>
</dbReference>
<dbReference type="AlphaFoldDB" id="A0A410JNZ8"/>
<evidence type="ECO:0000313" key="2">
    <source>
        <dbReference type="EMBL" id="QAR29880.1"/>
    </source>
</evidence>
<dbReference type="InterPro" id="IPR003607">
    <property type="entry name" value="HD/PDEase_dom"/>
</dbReference>
<dbReference type="OrthoDB" id="9803619at2"/>
<dbReference type="Pfam" id="PF01966">
    <property type="entry name" value="HD"/>
    <property type="match status" value="1"/>
</dbReference>
<dbReference type="InterPro" id="IPR045509">
    <property type="entry name" value="HD_assoc_2"/>
</dbReference>
<dbReference type="PANTHER" id="PTHR11373:SF4">
    <property type="entry name" value="DEOXYNUCLEOSIDE TRIPHOSPHATE TRIPHOSPHOHYDROLASE SAMHD1"/>
    <property type="match status" value="1"/>
</dbReference>
<sequence length="412" mass="48270">MKKSNKLKIFNDPIYGFISIPYEIIFDLIEHKYFQRLRRIKQTGLSYFVYPGCNHTRFLHAMGCLQLMQRAIETLRIKNVKISQEEEKAVYIAILLHDVGHGPFSHALESTIVDGVHHEDISLILMQKLNQEFAGELDLAIQIFKKEYPRKFLSQLIASQLDIDRLDYLKRDSFFSGVEEGNINSNRIISMMNVYNDELVIDTKGIYSVEKFLISRMFMYWQVYLHKTSLAAETYLIQALRRAKELTLQGENLPCSAGVKYFLNRKKSEIFTEEDLKQFTTLDDTDIMASLKLWQQCPDLILKTLSTSIVERRLPKAVIRNEKISEDEIARRRAKCNELMGMDCADYFVHITHMNVTPYDAEKHPILLYNKNGSCVDIARSEKQILTKPLYDKTDKYHLCYWNVDKFKKLMR</sequence>
<dbReference type="SUPFAM" id="SSF109604">
    <property type="entry name" value="HD-domain/PDEase-like"/>
    <property type="match status" value="1"/>
</dbReference>
<dbReference type="SMART" id="SM00471">
    <property type="entry name" value="HDc"/>
    <property type="match status" value="1"/>
</dbReference>